<dbReference type="RefSeq" id="WP_068379868.1">
    <property type="nucleotide sequence ID" value="NZ_LSNE01000009.1"/>
</dbReference>
<protein>
    <recommendedName>
        <fullName evidence="11">TIGR01620 family protein</fullName>
    </recommendedName>
</protein>
<proteinExistence type="inferred from homology"/>
<dbReference type="InterPro" id="IPR021147">
    <property type="entry name" value="DUF697"/>
</dbReference>
<dbReference type="EMBL" id="LSNE01000009">
    <property type="protein sequence ID" value="KXI27973.1"/>
    <property type="molecule type" value="Genomic_DNA"/>
</dbReference>
<dbReference type="GO" id="GO:0005886">
    <property type="term" value="C:plasma membrane"/>
    <property type="evidence" value="ECO:0007669"/>
    <property type="project" value="UniProtKB-SubCell"/>
</dbReference>
<evidence type="ECO:0008006" key="11">
    <source>
        <dbReference type="Google" id="ProtNLM"/>
    </source>
</evidence>
<evidence type="ECO:0000256" key="2">
    <source>
        <dbReference type="ARBA" id="ARBA00008255"/>
    </source>
</evidence>
<evidence type="ECO:0000256" key="8">
    <source>
        <dbReference type="SAM" id="Phobius"/>
    </source>
</evidence>
<dbReference type="OrthoDB" id="958025at2"/>
<keyword evidence="6 8" id="KW-1133">Transmembrane helix</keyword>
<evidence type="ECO:0000256" key="3">
    <source>
        <dbReference type="ARBA" id="ARBA00022475"/>
    </source>
</evidence>
<keyword evidence="10" id="KW-1185">Reference proteome</keyword>
<evidence type="ECO:0000256" key="4">
    <source>
        <dbReference type="ARBA" id="ARBA00022519"/>
    </source>
</evidence>
<evidence type="ECO:0000256" key="7">
    <source>
        <dbReference type="ARBA" id="ARBA00023136"/>
    </source>
</evidence>
<evidence type="ECO:0000256" key="5">
    <source>
        <dbReference type="ARBA" id="ARBA00022692"/>
    </source>
</evidence>
<gene>
    <name evidence="9" type="ORF">AX660_20965</name>
</gene>
<dbReference type="STRING" id="1799789.AX660_20965"/>
<evidence type="ECO:0000313" key="9">
    <source>
        <dbReference type="EMBL" id="KXI27973.1"/>
    </source>
</evidence>
<dbReference type="NCBIfam" id="TIGR01620">
    <property type="entry name" value="hyp_HI0043"/>
    <property type="match status" value="1"/>
</dbReference>
<comment type="subcellular location">
    <subcellularLocation>
        <location evidence="1">Cell inner membrane</location>
        <topology evidence="1">Multi-pass membrane protein</topology>
    </subcellularLocation>
</comment>
<evidence type="ECO:0000256" key="1">
    <source>
        <dbReference type="ARBA" id="ARBA00004429"/>
    </source>
</evidence>
<dbReference type="Pfam" id="PF05128">
    <property type="entry name" value="DUF697"/>
    <property type="match status" value="1"/>
</dbReference>
<feature type="transmembrane region" description="Helical" evidence="8">
    <location>
        <begin position="114"/>
        <end position="134"/>
    </location>
</feature>
<comment type="caution">
    <text evidence="9">The sequence shown here is derived from an EMBL/GenBank/DDBJ whole genome shotgun (WGS) entry which is preliminary data.</text>
</comment>
<sequence>MNNDKTNRSDSGQLHQDVAQLKPSRIVASVPVSEAICTDTMQTEVREPQIVTNQSEISFSTDDSNELKSVAEDVVARPKKAKKWWVLLILLVVGLSFAEVILAISAVINTDDWLGAGWLVVLFMAITTVLTVVVKEIRSLKRLKLQTETRQHSIDLFNTPAIGLGQEHCAAIGKQLPKQYQHLVEGWQNKLESHYTNNEVLSLFELKVLSPIDKLALNNIAKHSSAAGVMIAVSPFALLDMLIVLWRNIVMINQLSRFYGVRLGYWGRIALIKKIFRSMLYAGAAEILSDAGNYALGVGLTGKISSRVAQGLGAGVLTSRIGLQALNECRPMPWLATKKPGLSTMSNKLLEDLTKFIK</sequence>
<keyword evidence="3" id="KW-1003">Cell membrane</keyword>
<dbReference type="Proteomes" id="UP000070299">
    <property type="component" value="Unassembled WGS sequence"/>
</dbReference>
<name>A0A148KNS5_9ALTE</name>
<keyword evidence="5 8" id="KW-0812">Transmembrane</keyword>
<dbReference type="InterPro" id="IPR006507">
    <property type="entry name" value="UPF0283"/>
</dbReference>
<dbReference type="PANTHER" id="PTHR39342">
    <property type="entry name" value="UPF0283 MEMBRANE PROTEIN YCJF"/>
    <property type="match status" value="1"/>
</dbReference>
<evidence type="ECO:0000256" key="6">
    <source>
        <dbReference type="ARBA" id="ARBA00022989"/>
    </source>
</evidence>
<dbReference type="AlphaFoldDB" id="A0A148KNS5"/>
<keyword evidence="4" id="KW-0997">Cell inner membrane</keyword>
<evidence type="ECO:0000313" key="10">
    <source>
        <dbReference type="Proteomes" id="UP000070299"/>
    </source>
</evidence>
<dbReference type="PANTHER" id="PTHR39342:SF1">
    <property type="entry name" value="UPF0283 MEMBRANE PROTEIN YCJF"/>
    <property type="match status" value="1"/>
</dbReference>
<keyword evidence="7 8" id="KW-0472">Membrane</keyword>
<comment type="similarity">
    <text evidence="2">Belongs to the UPF0283 family.</text>
</comment>
<feature type="transmembrane region" description="Helical" evidence="8">
    <location>
        <begin position="226"/>
        <end position="246"/>
    </location>
</feature>
<reference evidence="10" key="1">
    <citation type="submission" date="2016-02" db="EMBL/GenBank/DDBJ databases">
        <authorList>
            <person name="Schultz-Johansen M."/>
            <person name="Glaring M.A."/>
            <person name="Bech P.K."/>
            <person name="Stougaard P."/>
        </authorList>
    </citation>
    <scope>NUCLEOTIDE SEQUENCE [LARGE SCALE GENOMIC DNA]</scope>
    <source>
        <strain evidence="10">S66</strain>
    </source>
</reference>
<organism evidence="9 10">
    <name type="scientific">Paraglaciecola hydrolytica</name>
    <dbReference type="NCBI Taxonomy" id="1799789"/>
    <lineage>
        <taxon>Bacteria</taxon>
        <taxon>Pseudomonadati</taxon>
        <taxon>Pseudomonadota</taxon>
        <taxon>Gammaproteobacteria</taxon>
        <taxon>Alteromonadales</taxon>
        <taxon>Alteromonadaceae</taxon>
        <taxon>Paraglaciecola</taxon>
    </lineage>
</organism>
<accession>A0A148KNS5</accession>
<feature type="transmembrane region" description="Helical" evidence="8">
    <location>
        <begin position="84"/>
        <end position="108"/>
    </location>
</feature>